<reference evidence="1 2" key="2">
    <citation type="journal article" date="2011" name="J. Bacteriol.">
        <title>Complete genome sequence of a carbon monoxide-utilizing acetogen, Eubacterium limosum KIST612.</title>
        <authorList>
            <person name="Roh H."/>
            <person name="Ko H.J."/>
            <person name="Kim D."/>
            <person name="Choi D.G."/>
            <person name="Park S."/>
            <person name="Kim S."/>
            <person name="Chang I.S."/>
            <person name="Choi I.G."/>
        </authorList>
    </citation>
    <scope>NUCLEOTIDE SEQUENCE [LARGE SCALE GENOMIC DNA]</scope>
    <source>
        <strain evidence="1 2">KIST612</strain>
    </source>
</reference>
<dbReference type="KEGG" id="elm:ELI_3145"/>
<evidence type="ECO:0000313" key="1">
    <source>
        <dbReference type="EMBL" id="ADO38114.1"/>
    </source>
</evidence>
<dbReference type="RefSeq" id="WP_013381432.1">
    <property type="nucleotide sequence ID" value="NC_014624.2"/>
</dbReference>
<proteinExistence type="predicted"/>
<accession>E3GEJ8</accession>
<gene>
    <name evidence="1" type="ordered locus">ELI_3145</name>
</gene>
<sequence length="54" mass="6218">MLTKEKEKRAAELFDRIKNLNDADIEKVDLFVKAAEMINIERQKNGDIQTPQAS</sequence>
<reference key="1">
    <citation type="submission" date="2010-09" db="EMBL/GenBank/DDBJ databases">
        <authorList>
            <person name="Roh H."/>
            <person name="Ko H.-J."/>
            <person name="Kim D."/>
            <person name="Choi D.G."/>
            <person name="Park S."/>
            <person name="Kim S."/>
            <person name="Kim K.H."/>
            <person name="Chang I.S."/>
            <person name="Choi I.-G."/>
        </authorList>
    </citation>
    <scope>NUCLEOTIDE SEQUENCE</scope>
    <source>
        <strain>KIST612</strain>
    </source>
</reference>
<dbReference type="GeneID" id="68365588"/>
<organism evidence="1 2">
    <name type="scientific">Eubacterium callanderi</name>
    <dbReference type="NCBI Taxonomy" id="53442"/>
    <lineage>
        <taxon>Bacteria</taxon>
        <taxon>Bacillati</taxon>
        <taxon>Bacillota</taxon>
        <taxon>Clostridia</taxon>
        <taxon>Eubacteriales</taxon>
        <taxon>Eubacteriaceae</taxon>
        <taxon>Eubacterium</taxon>
    </lineage>
</organism>
<protein>
    <submittedName>
        <fullName evidence="1">Uncharacterized protein</fullName>
    </submittedName>
</protein>
<dbReference type="EMBL" id="CP002273">
    <property type="protein sequence ID" value="ADO38114.1"/>
    <property type="molecule type" value="Genomic_DNA"/>
</dbReference>
<dbReference type="HOGENOM" id="CLU_3043506_0_0_9"/>
<dbReference type="Proteomes" id="UP000006873">
    <property type="component" value="Chromosome"/>
</dbReference>
<evidence type="ECO:0000313" key="2">
    <source>
        <dbReference type="Proteomes" id="UP000006873"/>
    </source>
</evidence>
<name>E3GEJ8_9FIRM</name>
<keyword evidence="2" id="KW-1185">Reference proteome</keyword>
<dbReference type="AlphaFoldDB" id="E3GEJ8"/>